<dbReference type="InterPro" id="IPR012910">
    <property type="entry name" value="Plug_dom"/>
</dbReference>
<comment type="caution">
    <text evidence="12">The sequence shown here is derived from an EMBL/GenBank/DDBJ whole genome shotgun (WGS) entry which is preliminary data.</text>
</comment>
<evidence type="ECO:0000313" key="12">
    <source>
        <dbReference type="EMBL" id="MBM0106679.1"/>
    </source>
</evidence>
<feature type="domain" description="TonB-dependent receptor plug" evidence="11">
    <location>
        <begin position="156"/>
        <end position="271"/>
    </location>
</feature>
<dbReference type="Gene3D" id="3.55.50.30">
    <property type="match status" value="1"/>
</dbReference>
<dbReference type="Pfam" id="PF07715">
    <property type="entry name" value="Plug"/>
    <property type="match status" value="1"/>
</dbReference>
<organism evidence="12 13">
    <name type="scientific">Steroidobacter gossypii</name>
    <dbReference type="NCBI Taxonomy" id="2805490"/>
    <lineage>
        <taxon>Bacteria</taxon>
        <taxon>Pseudomonadati</taxon>
        <taxon>Pseudomonadota</taxon>
        <taxon>Gammaproteobacteria</taxon>
        <taxon>Steroidobacterales</taxon>
        <taxon>Steroidobacteraceae</taxon>
        <taxon>Steroidobacter</taxon>
    </lineage>
</organism>
<evidence type="ECO:0000256" key="9">
    <source>
        <dbReference type="RuleBase" id="RU003357"/>
    </source>
</evidence>
<comment type="subcellular location">
    <subcellularLocation>
        <location evidence="1 8">Cell outer membrane</location>
        <topology evidence="1 8">Multi-pass membrane protein</topology>
    </subcellularLocation>
</comment>
<dbReference type="RefSeq" id="WP_203168795.1">
    <property type="nucleotide sequence ID" value="NZ_JAEVLS010000004.1"/>
</dbReference>
<keyword evidence="4 8" id="KW-0812">Transmembrane</keyword>
<dbReference type="Proteomes" id="UP000661077">
    <property type="component" value="Unassembled WGS sequence"/>
</dbReference>
<dbReference type="InterPro" id="IPR039426">
    <property type="entry name" value="TonB-dep_rcpt-like"/>
</dbReference>
<dbReference type="PANTHER" id="PTHR47234">
    <property type="match status" value="1"/>
</dbReference>
<evidence type="ECO:0000259" key="10">
    <source>
        <dbReference type="Pfam" id="PF00593"/>
    </source>
</evidence>
<dbReference type="InterPro" id="IPR000531">
    <property type="entry name" value="Beta-barrel_TonB"/>
</dbReference>
<dbReference type="Pfam" id="PF00593">
    <property type="entry name" value="TonB_dep_Rec_b-barrel"/>
    <property type="match status" value="1"/>
</dbReference>
<evidence type="ECO:0000259" key="11">
    <source>
        <dbReference type="Pfam" id="PF07715"/>
    </source>
</evidence>
<evidence type="ECO:0000256" key="2">
    <source>
        <dbReference type="ARBA" id="ARBA00022448"/>
    </source>
</evidence>
<keyword evidence="2 8" id="KW-0813">Transport</keyword>
<keyword evidence="12" id="KW-0675">Receptor</keyword>
<evidence type="ECO:0000313" key="13">
    <source>
        <dbReference type="Proteomes" id="UP000661077"/>
    </source>
</evidence>
<evidence type="ECO:0000256" key="1">
    <source>
        <dbReference type="ARBA" id="ARBA00004571"/>
    </source>
</evidence>
<dbReference type="InterPro" id="IPR037066">
    <property type="entry name" value="Plug_dom_sf"/>
</dbReference>
<accession>A0ABS1X0E1</accession>
<evidence type="ECO:0000256" key="5">
    <source>
        <dbReference type="ARBA" id="ARBA00023077"/>
    </source>
</evidence>
<keyword evidence="5 9" id="KW-0798">TonB box</keyword>
<dbReference type="SUPFAM" id="SSF56935">
    <property type="entry name" value="Porins"/>
    <property type="match status" value="1"/>
</dbReference>
<dbReference type="InterPro" id="IPR036942">
    <property type="entry name" value="Beta-barrel_TonB_sf"/>
</dbReference>
<proteinExistence type="inferred from homology"/>
<sequence>MRMTVACAAACLVVEVAEPASTFERHAIAIPRQSLDLALSELATQTGLQIARFSDSTDGDIEVGPVQGTLTASQALEELLRGQKLKYVVINERTIAIVRWNESKSITPQPISSSPAAAPVPARAVDLPLAATTAVVEPTTLTEVMVTGSRIIRDGYDQPTPVTVVDADTFSRSASAALADVLYTTPQFSGGQTLRAGADVPSSNQAGIAGVALRNLGGNRTLVLLDGQRAVPAVSTGVVDTNNFPQQLIARVETVTGGASAVYGSDAVAGVVNFVLDRKFTGFKGELSGGGTTYGDARHWKAAFARGMPFDGGRGHLLLSAEMVDDEGVVNGNGSRRWARTARNYYVNPNYDGVNGEPEFLLGNDVFLSQATHGGIITSGPLRGIAFGAGGTPYQFNYGVGVPRDNFMSGGDYRSTLTYDAYSLAPAQKRENIFMRVAYDINDSLNTFVQLSRGVSETYAVAFPHYQVGAGPLVLSGNPFIPASVQARMTELGLDSIRIGTMNYDMPFVSVDTMRSANRYVLGAEGKLEALDTQWSWNAYAQLGETSSSYDTRNVENTFKYALALDAVRDPVTGDIVCRSTLTDPANGCVPWNPMGVGVNSAAAREYLLGTAHADQTTRQIVYAASITGKPFSNWAGPVSLAFSGEYRKEEATVDSDETAQRGQWRSGNLQPLDAGYHVAEAAIETLVPLAARMPMIDNWDLSAAFRATDYEITGSVKTWKVGMTYAPVAGVRFRGTLSRDIRAPNINELFQELNIGLTATYDPETNTTPTHGRTQRGNLSLKPEKADSWTVGVVVQPPAVPGLSLSVDYWDIVVKDAVTLISGSQTINLCYGGRPDLCSKITRVNGVITTVEQGNYNLARQTARGIDVDATFNLPLSELAADWRGDLIFRFTGTRYLENVTDDGIAPPDDSVGIVNGVPGTVLTASAAYELDHLQASLSARSFSGVVADNDYIECRRDCPESTVHQRTFDQLGIDGATYLDASVSYRLNNVFGSRGDAQLFFNVRNLLDRDPELTPQIGTSGLGYLYSRSQNGRWDKLGRLLRAGVTFKF</sequence>
<keyword evidence="6 8" id="KW-0472">Membrane</keyword>
<evidence type="ECO:0000256" key="4">
    <source>
        <dbReference type="ARBA" id="ARBA00022692"/>
    </source>
</evidence>
<comment type="similarity">
    <text evidence="8 9">Belongs to the TonB-dependent receptor family.</text>
</comment>
<evidence type="ECO:0000256" key="3">
    <source>
        <dbReference type="ARBA" id="ARBA00022452"/>
    </source>
</evidence>
<evidence type="ECO:0000256" key="6">
    <source>
        <dbReference type="ARBA" id="ARBA00023136"/>
    </source>
</evidence>
<name>A0ABS1X0E1_9GAMM</name>
<dbReference type="EMBL" id="JAEVLS010000004">
    <property type="protein sequence ID" value="MBM0106679.1"/>
    <property type="molecule type" value="Genomic_DNA"/>
</dbReference>
<keyword evidence="3 8" id="KW-1134">Transmembrane beta strand</keyword>
<evidence type="ECO:0000256" key="7">
    <source>
        <dbReference type="ARBA" id="ARBA00023237"/>
    </source>
</evidence>
<feature type="domain" description="TonB-dependent receptor-like beta-barrel" evidence="10">
    <location>
        <begin position="514"/>
        <end position="1008"/>
    </location>
</feature>
<protein>
    <submittedName>
        <fullName evidence="12">TonB-dependent receptor</fullName>
    </submittedName>
</protein>
<evidence type="ECO:0000256" key="8">
    <source>
        <dbReference type="PROSITE-ProRule" id="PRU01360"/>
    </source>
</evidence>
<dbReference type="Gene3D" id="2.170.130.10">
    <property type="entry name" value="TonB-dependent receptor, plug domain"/>
    <property type="match status" value="1"/>
</dbReference>
<dbReference type="PANTHER" id="PTHR47234:SF3">
    <property type="entry name" value="SECRETIN_TONB SHORT N-TERMINAL DOMAIN-CONTAINING PROTEIN"/>
    <property type="match status" value="1"/>
</dbReference>
<keyword evidence="13" id="KW-1185">Reference proteome</keyword>
<gene>
    <name evidence="12" type="ORF">JM946_18260</name>
</gene>
<dbReference type="PROSITE" id="PS52016">
    <property type="entry name" value="TONB_DEPENDENT_REC_3"/>
    <property type="match status" value="1"/>
</dbReference>
<dbReference type="Gene3D" id="2.40.170.20">
    <property type="entry name" value="TonB-dependent receptor, beta-barrel domain"/>
    <property type="match status" value="1"/>
</dbReference>
<reference evidence="12 13" key="1">
    <citation type="journal article" date="2021" name="Int. J. Syst. Evol. Microbiol.">
        <title>Steroidobacter gossypii sp. nov., isolated from soil of cotton cropping field.</title>
        <authorList>
            <person name="Huang R."/>
            <person name="Yang S."/>
            <person name="Zhen C."/>
            <person name="Liu W."/>
        </authorList>
    </citation>
    <scope>NUCLEOTIDE SEQUENCE [LARGE SCALE GENOMIC DNA]</scope>
    <source>
        <strain evidence="12 13">S1-65</strain>
    </source>
</reference>
<keyword evidence="7 8" id="KW-0998">Cell outer membrane</keyword>